<feature type="domain" description="RNase H type-1" evidence="1">
    <location>
        <begin position="1"/>
        <end position="32"/>
    </location>
</feature>
<sequence length="152" mass="16982">MQGKVVVFQWIPSHCGVYGNERADELARRGAEMDQPTPAVAFTASKRMIKSRLSQKTKVSLRRASEGKQWDILNDPNQRVPLGASRGVSVGCFRTATGHDYLRKHLHRIGLADDPLCPLCDSDEEMTSTHLETCPALEDARLSMLTTECQWV</sequence>
<dbReference type="GO" id="GO:0003676">
    <property type="term" value="F:nucleic acid binding"/>
    <property type="evidence" value="ECO:0007669"/>
    <property type="project" value="InterPro"/>
</dbReference>
<gene>
    <name evidence="2" type="primary">rnhA_0</name>
    <name evidence="2" type="ORF">CM83_52196</name>
</gene>
<dbReference type="SUPFAM" id="SSF53098">
    <property type="entry name" value="Ribonuclease H-like"/>
    <property type="match status" value="1"/>
</dbReference>
<protein>
    <submittedName>
        <fullName evidence="2">Ribonuclease H</fullName>
    </submittedName>
</protein>
<evidence type="ECO:0000259" key="1">
    <source>
        <dbReference type="PROSITE" id="PS50879"/>
    </source>
</evidence>
<name>A0A0A9XKH1_LYGHE</name>
<dbReference type="EMBL" id="GBHO01022382">
    <property type="protein sequence ID" value="JAG21222.1"/>
    <property type="molecule type" value="Transcribed_RNA"/>
</dbReference>
<dbReference type="AlphaFoldDB" id="A0A0A9XKH1"/>
<proteinExistence type="predicted"/>
<dbReference type="InterPro" id="IPR012337">
    <property type="entry name" value="RNaseH-like_sf"/>
</dbReference>
<dbReference type="InterPro" id="IPR002156">
    <property type="entry name" value="RNaseH_domain"/>
</dbReference>
<evidence type="ECO:0000313" key="2">
    <source>
        <dbReference type="EMBL" id="JAG21222.1"/>
    </source>
</evidence>
<dbReference type="InterPro" id="IPR036397">
    <property type="entry name" value="RNaseH_sf"/>
</dbReference>
<dbReference type="PROSITE" id="PS50879">
    <property type="entry name" value="RNASE_H_1"/>
    <property type="match status" value="1"/>
</dbReference>
<reference evidence="2" key="2">
    <citation type="submission" date="2014-07" db="EMBL/GenBank/DDBJ databases">
        <authorList>
            <person name="Hull J."/>
        </authorList>
    </citation>
    <scope>NUCLEOTIDE SEQUENCE</scope>
</reference>
<reference evidence="2" key="1">
    <citation type="journal article" date="2014" name="PLoS ONE">
        <title>Transcriptome-Based Identification of ABC Transporters in the Western Tarnished Plant Bug Lygus hesperus.</title>
        <authorList>
            <person name="Hull J.J."/>
            <person name="Chaney K."/>
            <person name="Geib S.M."/>
            <person name="Fabrick J.A."/>
            <person name="Brent C.S."/>
            <person name="Walsh D."/>
            <person name="Lavine L.C."/>
        </authorList>
    </citation>
    <scope>NUCLEOTIDE SEQUENCE</scope>
</reference>
<feature type="non-terminal residue" evidence="2">
    <location>
        <position position="152"/>
    </location>
</feature>
<organism evidence="2">
    <name type="scientific">Lygus hesperus</name>
    <name type="common">Western plant bug</name>
    <dbReference type="NCBI Taxonomy" id="30085"/>
    <lineage>
        <taxon>Eukaryota</taxon>
        <taxon>Metazoa</taxon>
        <taxon>Ecdysozoa</taxon>
        <taxon>Arthropoda</taxon>
        <taxon>Hexapoda</taxon>
        <taxon>Insecta</taxon>
        <taxon>Pterygota</taxon>
        <taxon>Neoptera</taxon>
        <taxon>Paraneoptera</taxon>
        <taxon>Hemiptera</taxon>
        <taxon>Heteroptera</taxon>
        <taxon>Panheteroptera</taxon>
        <taxon>Cimicomorpha</taxon>
        <taxon>Miridae</taxon>
        <taxon>Mirini</taxon>
        <taxon>Lygus</taxon>
    </lineage>
</organism>
<dbReference type="Gene3D" id="3.30.420.10">
    <property type="entry name" value="Ribonuclease H-like superfamily/Ribonuclease H"/>
    <property type="match status" value="1"/>
</dbReference>
<dbReference type="GO" id="GO:0004523">
    <property type="term" value="F:RNA-DNA hybrid ribonuclease activity"/>
    <property type="evidence" value="ECO:0007669"/>
    <property type="project" value="InterPro"/>
</dbReference>
<accession>A0A0A9XKH1</accession>